<organism evidence="1 2">
    <name type="scientific">Potamilus streckersoni</name>
    <dbReference type="NCBI Taxonomy" id="2493646"/>
    <lineage>
        <taxon>Eukaryota</taxon>
        <taxon>Metazoa</taxon>
        <taxon>Spiralia</taxon>
        <taxon>Lophotrochozoa</taxon>
        <taxon>Mollusca</taxon>
        <taxon>Bivalvia</taxon>
        <taxon>Autobranchia</taxon>
        <taxon>Heteroconchia</taxon>
        <taxon>Palaeoheterodonta</taxon>
        <taxon>Unionida</taxon>
        <taxon>Unionoidea</taxon>
        <taxon>Unionidae</taxon>
        <taxon>Ambleminae</taxon>
        <taxon>Lampsilini</taxon>
        <taxon>Potamilus</taxon>
    </lineage>
</organism>
<reference evidence="1" key="3">
    <citation type="submission" date="2023-05" db="EMBL/GenBank/DDBJ databases">
        <authorList>
            <person name="Smith C.H."/>
        </authorList>
    </citation>
    <scope>NUCLEOTIDE SEQUENCE</scope>
    <source>
        <strain evidence="1">CHS0354</strain>
        <tissue evidence="1">Mantle</tissue>
    </source>
</reference>
<evidence type="ECO:0000313" key="2">
    <source>
        <dbReference type="Proteomes" id="UP001195483"/>
    </source>
</evidence>
<name>A0AAE0RZE8_9BIVA</name>
<reference evidence="1" key="1">
    <citation type="journal article" date="2021" name="Genome Biol. Evol.">
        <title>A High-Quality Reference Genome for a Parasitic Bivalve with Doubly Uniparental Inheritance (Bivalvia: Unionida).</title>
        <authorList>
            <person name="Smith C.H."/>
        </authorList>
    </citation>
    <scope>NUCLEOTIDE SEQUENCE</scope>
    <source>
        <strain evidence="1">CHS0354</strain>
    </source>
</reference>
<gene>
    <name evidence="1" type="ORF">CHS0354_017257</name>
</gene>
<dbReference type="EMBL" id="JAEAOA010001059">
    <property type="protein sequence ID" value="KAK3582145.1"/>
    <property type="molecule type" value="Genomic_DNA"/>
</dbReference>
<dbReference type="Proteomes" id="UP001195483">
    <property type="component" value="Unassembled WGS sequence"/>
</dbReference>
<dbReference type="AlphaFoldDB" id="A0AAE0RZE8"/>
<protein>
    <submittedName>
        <fullName evidence="1">Uncharacterized protein</fullName>
    </submittedName>
</protein>
<evidence type="ECO:0000313" key="1">
    <source>
        <dbReference type="EMBL" id="KAK3582145.1"/>
    </source>
</evidence>
<sequence length="102" mass="12398">MMQYTQLDTALKDFMESICEAARTMKVNENYIDKKNSFKDTWYYADYKEAKHRTLDVLRNFINANMTISLALSKHYRIVQKIITSYKHKLYRTKKKQHFYLI</sequence>
<accession>A0AAE0RZE8</accession>
<proteinExistence type="predicted"/>
<reference evidence="1" key="2">
    <citation type="journal article" date="2021" name="Genome Biol. Evol.">
        <title>Developing a high-quality reference genome for a parasitic bivalve with doubly uniparental inheritance (Bivalvia: Unionida).</title>
        <authorList>
            <person name="Smith C.H."/>
        </authorList>
    </citation>
    <scope>NUCLEOTIDE SEQUENCE</scope>
    <source>
        <strain evidence="1">CHS0354</strain>
        <tissue evidence="1">Mantle</tissue>
    </source>
</reference>
<comment type="caution">
    <text evidence="1">The sequence shown here is derived from an EMBL/GenBank/DDBJ whole genome shotgun (WGS) entry which is preliminary data.</text>
</comment>
<keyword evidence="2" id="KW-1185">Reference proteome</keyword>